<keyword evidence="2" id="KW-1185">Reference proteome</keyword>
<gene>
    <name evidence="1" type="ORF">CR513_03373</name>
</gene>
<dbReference type="EMBL" id="QJKJ01000557">
    <property type="protein sequence ID" value="RDY11911.1"/>
    <property type="molecule type" value="Genomic_DNA"/>
</dbReference>
<evidence type="ECO:0000313" key="1">
    <source>
        <dbReference type="EMBL" id="RDY11911.1"/>
    </source>
</evidence>
<dbReference type="AlphaFoldDB" id="A0A371IA50"/>
<comment type="caution">
    <text evidence="1">The sequence shown here is derived from an EMBL/GenBank/DDBJ whole genome shotgun (WGS) entry which is preliminary data.</text>
</comment>
<sequence length="73" mass="8111">MYAIGGNNIPPSSFQKFYPTKFSTSIIVIVNYETTRDCAPDQRSGKDVVNIHCIAWDICNKALSLKCAVKKPC</sequence>
<proteinExistence type="predicted"/>
<name>A0A371IA50_MUCPR</name>
<accession>A0A371IA50</accession>
<reference evidence="1" key="1">
    <citation type="submission" date="2018-05" db="EMBL/GenBank/DDBJ databases">
        <title>Draft genome of Mucuna pruriens seed.</title>
        <authorList>
            <person name="Nnadi N.E."/>
            <person name="Vos R."/>
            <person name="Hasami M.H."/>
            <person name="Devisetty U.K."/>
            <person name="Aguiy J.C."/>
        </authorList>
    </citation>
    <scope>NUCLEOTIDE SEQUENCE [LARGE SCALE GENOMIC DNA]</scope>
    <source>
        <strain evidence="1">JCA_2017</strain>
    </source>
</reference>
<organism evidence="1 2">
    <name type="scientific">Mucuna pruriens</name>
    <name type="common">Velvet bean</name>
    <name type="synonym">Dolichos pruriens</name>
    <dbReference type="NCBI Taxonomy" id="157652"/>
    <lineage>
        <taxon>Eukaryota</taxon>
        <taxon>Viridiplantae</taxon>
        <taxon>Streptophyta</taxon>
        <taxon>Embryophyta</taxon>
        <taxon>Tracheophyta</taxon>
        <taxon>Spermatophyta</taxon>
        <taxon>Magnoliopsida</taxon>
        <taxon>eudicotyledons</taxon>
        <taxon>Gunneridae</taxon>
        <taxon>Pentapetalae</taxon>
        <taxon>rosids</taxon>
        <taxon>fabids</taxon>
        <taxon>Fabales</taxon>
        <taxon>Fabaceae</taxon>
        <taxon>Papilionoideae</taxon>
        <taxon>50 kb inversion clade</taxon>
        <taxon>NPAAA clade</taxon>
        <taxon>indigoferoid/millettioid clade</taxon>
        <taxon>Phaseoleae</taxon>
        <taxon>Mucuna</taxon>
    </lineage>
</organism>
<dbReference type="Proteomes" id="UP000257109">
    <property type="component" value="Unassembled WGS sequence"/>
</dbReference>
<feature type="non-terminal residue" evidence="1">
    <location>
        <position position="1"/>
    </location>
</feature>
<evidence type="ECO:0000313" key="2">
    <source>
        <dbReference type="Proteomes" id="UP000257109"/>
    </source>
</evidence>
<protein>
    <submittedName>
        <fullName evidence="1">Uncharacterized protein</fullName>
    </submittedName>
</protein>